<dbReference type="GO" id="GO:0005524">
    <property type="term" value="F:ATP binding"/>
    <property type="evidence" value="ECO:0007669"/>
    <property type="project" value="UniProtKB-KW"/>
</dbReference>
<gene>
    <name evidence="4" type="ORF">D9757_004335</name>
</gene>
<accession>A0A8H5HTV8</accession>
<dbReference type="AlphaFoldDB" id="A0A8H5HTV8"/>
<keyword evidence="5" id="KW-1185">Reference proteome</keyword>
<protein>
    <submittedName>
        <fullName evidence="4">Uncharacterized protein</fullName>
    </submittedName>
</protein>
<comment type="similarity">
    <text evidence="3">Belongs to the KTI12 family.</text>
</comment>
<dbReference type="SUPFAM" id="SSF52540">
    <property type="entry name" value="P-loop containing nucleoside triphosphate hydrolases"/>
    <property type="match status" value="1"/>
</dbReference>
<proteinExistence type="inferred from homology"/>
<dbReference type="InterPro" id="IPR027417">
    <property type="entry name" value="P-loop_NTPase"/>
</dbReference>
<name>A0A8H5HTV8_9AGAR</name>
<sequence>MSIVVLSGLPASGKSSRAAQLKLFFDSKQRQAGGSKDVVLLSEDSLHITRSAYDNSAAEKTARAALLSAITRLLSQNTILIVDAPNYIKGFRYQIYCAAREVKVRVATYPTLRDYQSIICADFFYPPSLNVLIVDLVYILTSQEQCRQWNNLRTGDDRYSYETLENLFLRYEEPSSMVRWDSPLFTLVWTDESISQSTLDSLWDAVDKGQVKNPNSGTVAVSFQVFFQSSLSTASSEYKQTTKAPTDALATLEKTTLIIMQQMISSQDGLGGTVTLNMSSPSFSLKLALPPRSLTLPELSRLKRQFVTAQKKAITLGTIERGNVDWSQEGVGQRFVSFLEEQLQR</sequence>
<evidence type="ECO:0000256" key="1">
    <source>
        <dbReference type="ARBA" id="ARBA00022741"/>
    </source>
</evidence>
<reference evidence="4 5" key="1">
    <citation type="journal article" date="2020" name="ISME J.">
        <title>Uncovering the hidden diversity of litter-decomposition mechanisms in mushroom-forming fungi.</title>
        <authorList>
            <person name="Floudas D."/>
            <person name="Bentzer J."/>
            <person name="Ahren D."/>
            <person name="Johansson T."/>
            <person name="Persson P."/>
            <person name="Tunlid A."/>
        </authorList>
    </citation>
    <scope>NUCLEOTIDE SEQUENCE [LARGE SCALE GENOMIC DNA]</scope>
    <source>
        <strain evidence="4 5">CBS 406.79</strain>
    </source>
</reference>
<dbReference type="Pfam" id="PF08433">
    <property type="entry name" value="KTI12"/>
    <property type="match status" value="1"/>
</dbReference>
<dbReference type="Proteomes" id="UP000518752">
    <property type="component" value="Unassembled WGS sequence"/>
</dbReference>
<evidence type="ECO:0000256" key="3">
    <source>
        <dbReference type="ARBA" id="ARBA00025768"/>
    </source>
</evidence>
<keyword evidence="1" id="KW-0547">Nucleotide-binding</keyword>
<dbReference type="Gene3D" id="3.40.50.300">
    <property type="entry name" value="P-loop containing nucleotide triphosphate hydrolases"/>
    <property type="match status" value="1"/>
</dbReference>
<dbReference type="EMBL" id="JAACJN010000022">
    <property type="protein sequence ID" value="KAF5389414.1"/>
    <property type="molecule type" value="Genomic_DNA"/>
</dbReference>
<dbReference type="OrthoDB" id="9972657at2759"/>
<evidence type="ECO:0000313" key="5">
    <source>
        <dbReference type="Proteomes" id="UP000518752"/>
    </source>
</evidence>
<dbReference type="InterPro" id="IPR013641">
    <property type="entry name" value="KTI12/PSTK"/>
</dbReference>
<organism evidence="4 5">
    <name type="scientific">Collybiopsis confluens</name>
    <dbReference type="NCBI Taxonomy" id="2823264"/>
    <lineage>
        <taxon>Eukaryota</taxon>
        <taxon>Fungi</taxon>
        <taxon>Dikarya</taxon>
        <taxon>Basidiomycota</taxon>
        <taxon>Agaricomycotina</taxon>
        <taxon>Agaricomycetes</taxon>
        <taxon>Agaricomycetidae</taxon>
        <taxon>Agaricales</taxon>
        <taxon>Marasmiineae</taxon>
        <taxon>Omphalotaceae</taxon>
        <taxon>Collybiopsis</taxon>
    </lineage>
</organism>
<evidence type="ECO:0000313" key="4">
    <source>
        <dbReference type="EMBL" id="KAF5389414.1"/>
    </source>
</evidence>
<comment type="caution">
    <text evidence="4">The sequence shown here is derived from an EMBL/GenBank/DDBJ whole genome shotgun (WGS) entry which is preliminary data.</text>
</comment>
<dbReference type="PANTHER" id="PTHR12435">
    <property type="match status" value="1"/>
</dbReference>
<evidence type="ECO:0000256" key="2">
    <source>
        <dbReference type="ARBA" id="ARBA00022840"/>
    </source>
</evidence>
<keyword evidence="2" id="KW-0067">ATP-binding</keyword>